<name>U7QE50_9CYAN</name>
<sequence>MARTPGISNKIAREFRGLAVLWLEICQHPSTHLSMIGEKSPEKFGSSF</sequence>
<proteinExistence type="predicted"/>
<dbReference type="Proteomes" id="UP000017127">
    <property type="component" value="Unassembled WGS sequence"/>
</dbReference>
<accession>U7QE50</accession>
<evidence type="ECO:0000313" key="2">
    <source>
        <dbReference type="Proteomes" id="UP000017127"/>
    </source>
</evidence>
<gene>
    <name evidence="1" type="ORF">M595_3892</name>
</gene>
<keyword evidence="2" id="KW-1185">Reference proteome</keyword>
<evidence type="ECO:0000313" key="1">
    <source>
        <dbReference type="EMBL" id="ERT06179.1"/>
    </source>
</evidence>
<dbReference type="EMBL" id="AUZM01000041">
    <property type="protein sequence ID" value="ERT06179.1"/>
    <property type="molecule type" value="Genomic_DNA"/>
</dbReference>
<comment type="caution">
    <text evidence="1">The sequence shown here is derived from an EMBL/GenBank/DDBJ whole genome shotgun (WGS) entry which is preliminary data.</text>
</comment>
<dbReference type="AlphaFoldDB" id="U7QE50"/>
<organism evidence="1 2">
    <name type="scientific">Lyngbya aestuarii BL J</name>
    <dbReference type="NCBI Taxonomy" id="1348334"/>
    <lineage>
        <taxon>Bacteria</taxon>
        <taxon>Bacillati</taxon>
        <taxon>Cyanobacteriota</taxon>
        <taxon>Cyanophyceae</taxon>
        <taxon>Oscillatoriophycideae</taxon>
        <taxon>Oscillatoriales</taxon>
        <taxon>Microcoleaceae</taxon>
        <taxon>Lyngbya</taxon>
    </lineage>
</organism>
<reference evidence="1 2" key="1">
    <citation type="journal article" date="2013" name="Front. Microbiol.">
        <title>Comparative genomic analyses of the cyanobacterium, Lyngbya aestuarii BL J, a powerful hydrogen producer.</title>
        <authorList>
            <person name="Kothari A."/>
            <person name="Vaughn M."/>
            <person name="Garcia-Pichel F."/>
        </authorList>
    </citation>
    <scope>NUCLEOTIDE SEQUENCE [LARGE SCALE GENOMIC DNA]</scope>
    <source>
        <strain evidence="1 2">BL J</strain>
    </source>
</reference>
<protein>
    <submittedName>
        <fullName evidence="1">Uncharacterized protein</fullName>
    </submittedName>
</protein>